<keyword evidence="2" id="KW-0732">Signal</keyword>
<dbReference type="EMBL" id="JAAMPC010000440">
    <property type="protein sequence ID" value="KAG2242561.1"/>
    <property type="molecule type" value="Genomic_DNA"/>
</dbReference>
<accession>A0A8X7P043</accession>
<evidence type="ECO:0000256" key="1">
    <source>
        <dbReference type="SAM" id="MobiDB-lite"/>
    </source>
</evidence>
<feature type="signal peptide" evidence="2">
    <location>
        <begin position="1"/>
        <end position="27"/>
    </location>
</feature>
<organism evidence="3 4">
    <name type="scientific">Brassica carinata</name>
    <name type="common">Ethiopian mustard</name>
    <name type="synonym">Abyssinian cabbage</name>
    <dbReference type="NCBI Taxonomy" id="52824"/>
    <lineage>
        <taxon>Eukaryota</taxon>
        <taxon>Viridiplantae</taxon>
        <taxon>Streptophyta</taxon>
        <taxon>Embryophyta</taxon>
        <taxon>Tracheophyta</taxon>
        <taxon>Spermatophyta</taxon>
        <taxon>Magnoliopsida</taxon>
        <taxon>eudicotyledons</taxon>
        <taxon>Gunneridae</taxon>
        <taxon>Pentapetalae</taxon>
        <taxon>rosids</taxon>
        <taxon>malvids</taxon>
        <taxon>Brassicales</taxon>
        <taxon>Brassicaceae</taxon>
        <taxon>Brassiceae</taxon>
        <taxon>Brassica</taxon>
    </lineage>
</organism>
<evidence type="ECO:0000313" key="3">
    <source>
        <dbReference type="EMBL" id="KAG2242561.1"/>
    </source>
</evidence>
<protein>
    <submittedName>
        <fullName evidence="3">Uncharacterized protein</fullName>
    </submittedName>
</protein>
<feature type="compositionally biased region" description="Polar residues" evidence="1">
    <location>
        <begin position="87"/>
        <end position="101"/>
    </location>
</feature>
<evidence type="ECO:0000256" key="2">
    <source>
        <dbReference type="SAM" id="SignalP"/>
    </source>
</evidence>
<dbReference type="AlphaFoldDB" id="A0A8X7P043"/>
<comment type="caution">
    <text evidence="3">The sequence shown here is derived from an EMBL/GenBank/DDBJ whole genome shotgun (WGS) entry which is preliminary data.</text>
</comment>
<keyword evidence="4" id="KW-1185">Reference proteome</keyword>
<proteinExistence type="predicted"/>
<sequence>MSKMIPLNLKIILYMLYFSTLSSSSSASTSLSTPHRRLRSQIQISHCDFTSPSTTTQRLRSRGRSYLLTSPGRRRRRISPLAPAKATSGTDSPGELTSSNREFLKKEAGFDAPTARRYRARYARGGI</sequence>
<gene>
    <name evidence="3" type="ORF">Bca52824_095594</name>
</gene>
<name>A0A8X7P043_BRACI</name>
<feature type="chain" id="PRO_5036459432" evidence="2">
    <location>
        <begin position="28"/>
        <end position="127"/>
    </location>
</feature>
<reference evidence="3 4" key="1">
    <citation type="submission" date="2020-02" db="EMBL/GenBank/DDBJ databases">
        <authorList>
            <person name="Ma Q."/>
            <person name="Huang Y."/>
            <person name="Song X."/>
            <person name="Pei D."/>
        </authorList>
    </citation>
    <scope>NUCLEOTIDE SEQUENCE [LARGE SCALE GENOMIC DNA]</scope>
    <source>
        <strain evidence="3">Sxm20200214</strain>
        <tissue evidence="3">Leaf</tissue>
    </source>
</reference>
<feature type="compositionally biased region" description="Polar residues" evidence="1">
    <location>
        <begin position="42"/>
        <end position="58"/>
    </location>
</feature>
<dbReference type="Proteomes" id="UP000886595">
    <property type="component" value="Unassembled WGS sequence"/>
</dbReference>
<evidence type="ECO:0000313" key="4">
    <source>
        <dbReference type="Proteomes" id="UP000886595"/>
    </source>
</evidence>
<feature type="region of interest" description="Disordered" evidence="1">
    <location>
        <begin position="42"/>
        <end position="110"/>
    </location>
</feature>